<dbReference type="SUPFAM" id="SSF52283">
    <property type="entry name" value="Formate/glycerate dehydrogenase catalytic domain-like"/>
    <property type="match status" value="1"/>
</dbReference>
<dbReference type="Gene3D" id="3.40.50.720">
    <property type="entry name" value="NAD(P)-binding Rossmann-like Domain"/>
    <property type="match status" value="2"/>
</dbReference>
<dbReference type="PANTHER" id="PTHR10996">
    <property type="entry name" value="2-HYDROXYACID DEHYDROGENASE-RELATED"/>
    <property type="match status" value="1"/>
</dbReference>
<dbReference type="InterPro" id="IPR006140">
    <property type="entry name" value="D-isomer_DH_NAD-bd"/>
</dbReference>
<dbReference type="Pfam" id="PF00389">
    <property type="entry name" value="2-Hacid_dh"/>
    <property type="match status" value="1"/>
</dbReference>
<dbReference type="InterPro" id="IPR050223">
    <property type="entry name" value="D-isomer_2-hydroxyacid_DH"/>
</dbReference>
<accession>A0A095VXJ0</accession>
<keyword evidence="3" id="KW-0520">NAD</keyword>
<evidence type="ECO:0000313" key="8">
    <source>
        <dbReference type="Proteomes" id="UP000029577"/>
    </source>
</evidence>
<protein>
    <submittedName>
        <fullName evidence="7">Bifunctional glyoxylate/hydroxypyruvate reductase B</fullName>
        <ecNumber evidence="7">1.1.1.79</ecNumber>
        <ecNumber evidence="7">1.1.1.81</ecNumber>
    </submittedName>
</protein>
<comment type="similarity">
    <text evidence="1 4">Belongs to the D-isomer specific 2-hydroxyacid dehydrogenase family.</text>
</comment>
<dbReference type="SUPFAM" id="SSF51735">
    <property type="entry name" value="NAD(P)-binding Rossmann-fold domains"/>
    <property type="match status" value="1"/>
</dbReference>
<dbReference type="Proteomes" id="UP000029577">
    <property type="component" value="Unassembled WGS sequence"/>
</dbReference>
<proteinExistence type="inferred from homology"/>
<dbReference type="InterPro" id="IPR006139">
    <property type="entry name" value="D-isomer_2_OHA_DH_cat_dom"/>
</dbReference>
<sequence>MKPPVIVYKPLPAELQSLLSEHCQITEVSDLSENTVAQHATAFSQAVGLLGSGAKVNQALLNKMPALRVCSTLTAGYDLFDVDALNARQIALMHTTILSETVADTIFALILASARHITWLDNWVKAGKWQKSITPELFSIDVHHKTLGIIGMGRIGMAVAQRAHLGFSMDILYNARTSHPDAEQRFSAQYCGLEELLEKSDFVCIILPLSDETRQLIGAQQLALMKPGAVLVNAGRGAVLDQQALTDALKNKQIYAAGLDVFEREPIPANSELLTLPNVVTLPHVGSATHQTRYAMKREGVENLIAALAGKLDKNCVNPQSVKQQ</sequence>
<evidence type="ECO:0000256" key="1">
    <source>
        <dbReference type="ARBA" id="ARBA00005854"/>
    </source>
</evidence>
<feature type="domain" description="D-isomer specific 2-hydroxyacid dehydrogenase catalytic" evidence="5">
    <location>
        <begin position="5"/>
        <end position="318"/>
    </location>
</feature>
<dbReference type="EC" id="1.1.1.81" evidence="7"/>
<dbReference type="eggNOG" id="COG1052">
    <property type="taxonomic scope" value="Bacteria"/>
</dbReference>
<gene>
    <name evidence="7" type="ORF">HA49_02520</name>
</gene>
<dbReference type="Pfam" id="PF02826">
    <property type="entry name" value="2-Hacid_dh_C"/>
    <property type="match status" value="1"/>
</dbReference>
<organism evidence="7 8">
    <name type="scientific">Tatumella morbirosei</name>
    <dbReference type="NCBI Taxonomy" id="642227"/>
    <lineage>
        <taxon>Bacteria</taxon>
        <taxon>Pseudomonadati</taxon>
        <taxon>Pseudomonadota</taxon>
        <taxon>Gammaproteobacteria</taxon>
        <taxon>Enterobacterales</taxon>
        <taxon>Erwiniaceae</taxon>
        <taxon>Tatumella</taxon>
    </lineage>
</organism>
<comment type="caution">
    <text evidence="7">The sequence shown here is derived from an EMBL/GenBank/DDBJ whole genome shotgun (WGS) entry which is preliminary data.</text>
</comment>
<dbReference type="CDD" id="cd05301">
    <property type="entry name" value="GDH"/>
    <property type="match status" value="1"/>
</dbReference>
<dbReference type="EC" id="1.1.1.79" evidence="7"/>
<evidence type="ECO:0000256" key="3">
    <source>
        <dbReference type="ARBA" id="ARBA00023027"/>
    </source>
</evidence>
<reference evidence="7" key="1">
    <citation type="submission" date="2014-12" db="EMBL/GenBank/DDBJ databases">
        <title>The draft genome of the Tatumella morbirosei type strain, LMG23360T isolated from pineapple rot.</title>
        <authorList>
            <person name="Smits T.H."/>
            <person name="Palmer M."/>
            <person name="Venter S.N."/>
            <person name="Duffy B."/>
            <person name="Steenkamp E.T."/>
            <person name="Chan W.Y."/>
            <person name="Coutinho T.A."/>
            <person name="Coetzee M.P."/>
            <person name="De Maayer P."/>
        </authorList>
    </citation>
    <scope>NUCLEOTIDE SEQUENCE [LARGE SCALE GENOMIC DNA]</scope>
    <source>
        <strain evidence="7">LMG 23360</strain>
    </source>
</reference>
<dbReference type="AlphaFoldDB" id="A0A095VXJ0"/>
<dbReference type="PROSITE" id="PS00671">
    <property type="entry name" value="D_2_HYDROXYACID_DH_3"/>
    <property type="match status" value="1"/>
</dbReference>
<dbReference type="RefSeq" id="WP_038016421.1">
    <property type="nucleotide sequence ID" value="NZ_JPKR02000005.1"/>
</dbReference>
<evidence type="ECO:0000259" key="6">
    <source>
        <dbReference type="Pfam" id="PF02826"/>
    </source>
</evidence>
<dbReference type="GO" id="GO:0016618">
    <property type="term" value="F:hydroxypyruvate reductase [NAD(P)H] activity"/>
    <property type="evidence" value="ECO:0007669"/>
    <property type="project" value="UniProtKB-EC"/>
</dbReference>
<evidence type="ECO:0000313" key="7">
    <source>
        <dbReference type="EMBL" id="KGD79475.1"/>
    </source>
</evidence>
<dbReference type="STRING" id="642227.HA49_02520"/>
<dbReference type="FunFam" id="3.40.50.720:FF:000462">
    <property type="entry name" value="Glyoxylate reductase (NADP+)"/>
    <property type="match status" value="1"/>
</dbReference>
<dbReference type="GO" id="GO:0030267">
    <property type="term" value="F:glyoxylate reductase (NADPH) activity"/>
    <property type="evidence" value="ECO:0007669"/>
    <property type="project" value="UniProtKB-EC"/>
</dbReference>
<feature type="domain" description="D-isomer specific 2-hydroxyacid dehydrogenase NAD-binding" evidence="6">
    <location>
        <begin position="107"/>
        <end position="286"/>
    </location>
</feature>
<dbReference type="PANTHER" id="PTHR10996:SF283">
    <property type="entry name" value="GLYOXYLATE_HYDROXYPYRUVATE REDUCTASE B"/>
    <property type="match status" value="1"/>
</dbReference>
<keyword evidence="2 4" id="KW-0560">Oxidoreductase</keyword>
<evidence type="ECO:0000256" key="2">
    <source>
        <dbReference type="ARBA" id="ARBA00023002"/>
    </source>
</evidence>
<dbReference type="InterPro" id="IPR036291">
    <property type="entry name" value="NAD(P)-bd_dom_sf"/>
</dbReference>
<name>A0A095VXJ0_9GAMM</name>
<keyword evidence="8" id="KW-1185">Reference proteome</keyword>
<dbReference type="EMBL" id="JPKR02000005">
    <property type="protein sequence ID" value="KGD79475.1"/>
    <property type="molecule type" value="Genomic_DNA"/>
</dbReference>
<dbReference type="PROSITE" id="PS00670">
    <property type="entry name" value="D_2_HYDROXYACID_DH_2"/>
    <property type="match status" value="1"/>
</dbReference>
<evidence type="ECO:0000256" key="4">
    <source>
        <dbReference type="RuleBase" id="RU003719"/>
    </source>
</evidence>
<dbReference type="GO" id="GO:0005829">
    <property type="term" value="C:cytosol"/>
    <property type="evidence" value="ECO:0007669"/>
    <property type="project" value="TreeGrafter"/>
</dbReference>
<evidence type="ECO:0000259" key="5">
    <source>
        <dbReference type="Pfam" id="PF00389"/>
    </source>
</evidence>
<dbReference type="GO" id="GO:0051287">
    <property type="term" value="F:NAD binding"/>
    <property type="evidence" value="ECO:0007669"/>
    <property type="project" value="InterPro"/>
</dbReference>
<dbReference type="NCBIfam" id="NF011938">
    <property type="entry name" value="PRK15409.1"/>
    <property type="match status" value="1"/>
</dbReference>
<dbReference type="OrthoDB" id="9805416at2"/>
<dbReference type="InterPro" id="IPR029753">
    <property type="entry name" value="D-isomer_DH_CS"/>
</dbReference>